<reference evidence="3" key="1">
    <citation type="submission" date="2021-05" db="EMBL/GenBank/DDBJ databases">
        <title>The genome of the haptophyte Pavlova lutheri (Diacronema luteri, Pavlovales) - a model for lipid biosynthesis in eukaryotic algae.</title>
        <authorList>
            <person name="Hulatt C.J."/>
            <person name="Posewitz M.C."/>
        </authorList>
    </citation>
    <scope>NUCLEOTIDE SEQUENCE</scope>
    <source>
        <strain evidence="3">NIVA-4/92</strain>
    </source>
</reference>
<accession>A0A8J6CC79</accession>
<feature type="compositionally biased region" description="Basic and acidic residues" evidence="1">
    <location>
        <begin position="11"/>
        <end position="20"/>
    </location>
</feature>
<dbReference type="Pfam" id="PF03105">
    <property type="entry name" value="SPX"/>
    <property type="match status" value="1"/>
</dbReference>
<comment type="caution">
    <text evidence="3">The sequence shown here is derived from an EMBL/GenBank/DDBJ whole genome shotgun (WGS) entry which is preliminary data.</text>
</comment>
<gene>
    <name evidence="3" type="ORF">KFE25_003558</name>
</gene>
<evidence type="ECO:0000313" key="3">
    <source>
        <dbReference type="EMBL" id="KAG8464495.1"/>
    </source>
</evidence>
<dbReference type="GO" id="GO:0016036">
    <property type="term" value="P:cellular response to phosphate starvation"/>
    <property type="evidence" value="ECO:0007669"/>
    <property type="project" value="InterPro"/>
</dbReference>
<dbReference type="OrthoDB" id="6493944at2759"/>
<organism evidence="3 4">
    <name type="scientific">Diacronema lutheri</name>
    <name type="common">Unicellular marine alga</name>
    <name type="synonym">Monochrysis lutheri</name>
    <dbReference type="NCBI Taxonomy" id="2081491"/>
    <lineage>
        <taxon>Eukaryota</taxon>
        <taxon>Haptista</taxon>
        <taxon>Haptophyta</taxon>
        <taxon>Pavlovophyceae</taxon>
        <taxon>Pavlovales</taxon>
        <taxon>Pavlovaceae</taxon>
        <taxon>Diacronema</taxon>
    </lineage>
</organism>
<evidence type="ECO:0000313" key="4">
    <source>
        <dbReference type="Proteomes" id="UP000751190"/>
    </source>
</evidence>
<dbReference type="InterPro" id="IPR004331">
    <property type="entry name" value="SPX_dom"/>
</dbReference>
<sequence>MWSTTPMRGHWLRENPRFEKPAGATKVQGSTKPFPGSASRSSWTGEGVVMKFGKVLRETVRTRMPAWSEYMVQYKALKQLLKQLAEAQGRADDAGHDDEEEIADDPLARFTERLDVEVEKINDFYMDRIEEGVIILHAMTQQVDALIASSSNDVPQISAIQRALVSYHFNLLMLQSYVALNFSGVVKILKKLDKKFGTAHRKAYLESIVGLPFYNCAALGQVVEDTETLFARLDAAMGRASARLKVPCAVPGSEAVEARQGAPMAQSV</sequence>
<dbReference type="PANTHER" id="PTHR45978">
    <property type="entry name" value="SPX DOMAIN-CONTAINING PROTEIN 3"/>
    <property type="match status" value="1"/>
</dbReference>
<evidence type="ECO:0000256" key="1">
    <source>
        <dbReference type="SAM" id="MobiDB-lite"/>
    </source>
</evidence>
<feature type="region of interest" description="Disordered" evidence="1">
    <location>
        <begin position="1"/>
        <end position="42"/>
    </location>
</feature>
<proteinExistence type="predicted"/>
<dbReference type="PROSITE" id="PS51382">
    <property type="entry name" value="SPX"/>
    <property type="match status" value="1"/>
</dbReference>
<dbReference type="OMA" id="LAFVHFY"/>
<protein>
    <recommendedName>
        <fullName evidence="2">SPX domain-containing protein</fullName>
    </recommendedName>
</protein>
<dbReference type="InterPro" id="IPR031142">
    <property type="entry name" value="SPX_prot"/>
</dbReference>
<name>A0A8J6CC79_DIALT</name>
<dbReference type="Proteomes" id="UP000751190">
    <property type="component" value="Unassembled WGS sequence"/>
</dbReference>
<feature type="domain" description="SPX" evidence="2">
    <location>
        <begin position="50"/>
        <end position="206"/>
    </location>
</feature>
<dbReference type="AlphaFoldDB" id="A0A8J6CC79"/>
<dbReference type="PANTHER" id="PTHR45978:SF7">
    <property type="entry name" value="SPX DOMAIN-CONTAINING PROTEIN 4"/>
    <property type="match status" value="1"/>
</dbReference>
<evidence type="ECO:0000259" key="2">
    <source>
        <dbReference type="PROSITE" id="PS51382"/>
    </source>
</evidence>
<keyword evidence="4" id="KW-1185">Reference proteome</keyword>
<dbReference type="EMBL" id="JAGTXO010000013">
    <property type="protein sequence ID" value="KAG8464495.1"/>
    <property type="molecule type" value="Genomic_DNA"/>
</dbReference>